<dbReference type="AlphaFoldDB" id="A0A2P6TNR2"/>
<dbReference type="EMBL" id="LHPG02000010">
    <property type="protein sequence ID" value="PRW50975.1"/>
    <property type="molecule type" value="Genomic_DNA"/>
</dbReference>
<sequence>MRPSLPGQLVVSAAAQQASAATAPLFTRRPGPSMQELEKQGGLNSTGLQDDGFIMPLFTARELLTLQYYVRGAERYLEWGSGTSTFIVGPMAKRSWSVDNHKPWCEMMQKDKVALKFWQAEGVLHYTCVDTGPTEQFGMPGPGVPLDQKKRYPDVVDTFGQPHYDAVLVDGRYRVACALKALPYLTDASVVLVHDWEERRELYGKPLLQFYETAEQVDRLMVLRRRTAWDAVAAKTMLQEYYDVPA</sequence>
<organism evidence="2 3">
    <name type="scientific">Chlorella sorokiniana</name>
    <name type="common">Freshwater green alga</name>
    <dbReference type="NCBI Taxonomy" id="3076"/>
    <lineage>
        <taxon>Eukaryota</taxon>
        <taxon>Viridiplantae</taxon>
        <taxon>Chlorophyta</taxon>
        <taxon>core chlorophytes</taxon>
        <taxon>Trebouxiophyceae</taxon>
        <taxon>Chlorellales</taxon>
        <taxon>Chlorellaceae</taxon>
        <taxon>Chlorella clade</taxon>
        <taxon>Chlorella</taxon>
    </lineage>
</organism>
<dbReference type="InterPro" id="IPR029063">
    <property type="entry name" value="SAM-dependent_MTases_sf"/>
</dbReference>
<gene>
    <name evidence="2" type="ORF">C2E21_5537</name>
</gene>
<keyword evidence="3" id="KW-1185">Reference proteome</keyword>
<protein>
    <submittedName>
        <fullName evidence="2">Uncharacterized protein</fullName>
    </submittedName>
</protein>
<proteinExistence type="predicted"/>
<dbReference type="Gene3D" id="3.40.50.150">
    <property type="entry name" value="Vaccinia Virus protein VP39"/>
    <property type="match status" value="1"/>
</dbReference>
<comment type="caution">
    <text evidence="2">The sequence shown here is derived from an EMBL/GenBank/DDBJ whole genome shotgun (WGS) entry which is preliminary data.</text>
</comment>
<evidence type="ECO:0000256" key="1">
    <source>
        <dbReference type="SAM" id="MobiDB-lite"/>
    </source>
</evidence>
<accession>A0A2P6TNR2</accession>
<feature type="region of interest" description="Disordered" evidence="1">
    <location>
        <begin position="22"/>
        <end position="42"/>
    </location>
</feature>
<evidence type="ECO:0000313" key="2">
    <source>
        <dbReference type="EMBL" id="PRW50975.1"/>
    </source>
</evidence>
<name>A0A2P6TNR2_CHLSO</name>
<dbReference type="Proteomes" id="UP000239899">
    <property type="component" value="Unassembled WGS sequence"/>
</dbReference>
<evidence type="ECO:0000313" key="3">
    <source>
        <dbReference type="Proteomes" id="UP000239899"/>
    </source>
</evidence>
<reference evidence="2 3" key="1">
    <citation type="journal article" date="2018" name="Plant J.">
        <title>Genome sequences of Chlorella sorokiniana UTEX 1602 and Micractinium conductrix SAG 241.80: implications to maltose excretion by a green alga.</title>
        <authorList>
            <person name="Arriola M.B."/>
            <person name="Velmurugan N."/>
            <person name="Zhang Y."/>
            <person name="Plunkett M.H."/>
            <person name="Hondzo H."/>
            <person name="Barney B.M."/>
        </authorList>
    </citation>
    <scope>NUCLEOTIDE SEQUENCE [LARGE SCALE GENOMIC DNA]</scope>
    <source>
        <strain evidence="3">UTEX 1602</strain>
    </source>
</reference>
<dbReference type="OrthoDB" id="568296at2759"/>